<reference evidence="1 2" key="1">
    <citation type="submission" date="2020-08" db="EMBL/GenBank/DDBJ databases">
        <title>Genomic Encyclopedia of Type Strains, Phase III (KMG-III): the genomes of soil and plant-associated and newly described type strains.</title>
        <authorList>
            <person name="Whitman W."/>
        </authorList>
    </citation>
    <scope>NUCLEOTIDE SEQUENCE [LARGE SCALE GENOMIC DNA]</scope>
    <source>
        <strain evidence="1 2">CECT 7282</strain>
    </source>
</reference>
<dbReference type="AlphaFoldDB" id="A0A839V4C2"/>
<accession>A0A839V4C2</accession>
<dbReference type="RefSeq" id="WP_183323412.1">
    <property type="nucleotide sequence ID" value="NZ_JACHXP010000001.1"/>
</dbReference>
<organism evidence="1 2">
    <name type="scientific">Halomonas cerina</name>
    <dbReference type="NCBI Taxonomy" id="447424"/>
    <lineage>
        <taxon>Bacteria</taxon>
        <taxon>Pseudomonadati</taxon>
        <taxon>Pseudomonadota</taxon>
        <taxon>Gammaproteobacteria</taxon>
        <taxon>Oceanospirillales</taxon>
        <taxon>Halomonadaceae</taxon>
        <taxon>Halomonas</taxon>
    </lineage>
</organism>
<evidence type="ECO:0000313" key="1">
    <source>
        <dbReference type="EMBL" id="MBB3188870.1"/>
    </source>
</evidence>
<dbReference type="Proteomes" id="UP000547614">
    <property type="component" value="Unassembled WGS sequence"/>
</dbReference>
<gene>
    <name evidence="1" type="ORF">FHR94_000088</name>
</gene>
<evidence type="ECO:0000313" key="2">
    <source>
        <dbReference type="Proteomes" id="UP000547614"/>
    </source>
</evidence>
<comment type="caution">
    <text evidence="1">The sequence shown here is derived from an EMBL/GenBank/DDBJ whole genome shotgun (WGS) entry which is preliminary data.</text>
</comment>
<protein>
    <submittedName>
        <fullName evidence="1">Uncharacterized protein</fullName>
    </submittedName>
</protein>
<name>A0A839V4C2_9GAMM</name>
<dbReference type="EMBL" id="JACHXP010000001">
    <property type="protein sequence ID" value="MBB3188870.1"/>
    <property type="molecule type" value="Genomic_DNA"/>
</dbReference>
<proteinExistence type="predicted"/>
<keyword evidence="2" id="KW-1185">Reference proteome</keyword>
<sequence length="54" mass="6017">MVISLRMALIMGRPVHRKARASPRIIKIIPLQSNFCTNQTGVDTTPGRIAMVQK</sequence>